<evidence type="ECO:0000313" key="3">
    <source>
        <dbReference type="EMBL" id="GKV49074.1"/>
    </source>
</evidence>
<reference evidence="3 4" key="1">
    <citation type="journal article" date="2021" name="Commun. Biol.">
        <title>The genome of Shorea leprosula (Dipterocarpaceae) highlights the ecological relevance of drought in aseasonal tropical rainforests.</title>
        <authorList>
            <person name="Ng K.K.S."/>
            <person name="Kobayashi M.J."/>
            <person name="Fawcett J.A."/>
            <person name="Hatakeyama M."/>
            <person name="Paape T."/>
            <person name="Ng C.H."/>
            <person name="Ang C.C."/>
            <person name="Tnah L.H."/>
            <person name="Lee C.T."/>
            <person name="Nishiyama T."/>
            <person name="Sese J."/>
            <person name="O'Brien M.J."/>
            <person name="Copetti D."/>
            <person name="Mohd Noor M.I."/>
            <person name="Ong R.C."/>
            <person name="Putra M."/>
            <person name="Sireger I.Z."/>
            <person name="Indrioko S."/>
            <person name="Kosugi Y."/>
            <person name="Izuno A."/>
            <person name="Isagi Y."/>
            <person name="Lee S.L."/>
            <person name="Shimizu K.K."/>
        </authorList>
    </citation>
    <scope>NUCLEOTIDE SEQUENCE [LARGE SCALE GENOMIC DNA]</scope>
    <source>
        <strain evidence="3">214</strain>
    </source>
</reference>
<dbReference type="InterPro" id="IPR005162">
    <property type="entry name" value="Retrotrans_gag_dom"/>
</dbReference>
<gene>
    <name evidence="3" type="ORF">SLEP1_g55845</name>
</gene>
<evidence type="ECO:0000256" key="1">
    <source>
        <dbReference type="SAM" id="MobiDB-lite"/>
    </source>
</evidence>
<name>A0AAV5MJ71_9ROSI</name>
<evidence type="ECO:0000313" key="4">
    <source>
        <dbReference type="Proteomes" id="UP001054252"/>
    </source>
</evidence>
<protein>
    <recommendedName>
        <fullName evidence="2">Retrotransposon gag domain-containing protein</fullName>
    </recommendedName>
</protein>
<dbReference type="PANTHER" id="PTHR35046:SF9">
    <property type="entry name" value="RNA-DIRECTED DNA POLYMERASE"/>
    <property type="match status" value="1"/>
</dbReference>
<dbReference type="Pfam" id="PF03732">
    <property type="entry name" value="Retrotrans_gag"/>
    <property type="match status" value="1"/>
</dbReference>
<comment type="caution">
    <text evidence="3">The sequence shown here is derived from an EMBL/GenBank/DDBJ whole genome shotgun (WGS) entry which is preliminary data.</text>
</comment>
<dbReference type="AlphaFoldDB" id="A0AAV5MJ71"/>
<feature type="region of interest" description="Disordered" evidence="1">
    <location>
        <begin position="112"/>
        <end position="135"/>
    </location>
</feature>
<dbReference type="PANTHER" id="PTHR35046">
    <property type="entry name" value="ZINC KNUCKLE (CCHC-TYPE) FAMILY PROTEIN"/>
    <property type="match status" value="1"/>
</dbReference>
<proteinExistence type="predicted"/>
<keyword evidence="4" id="KW-1185">Reference proteome</keyword>
<organism evidence="3 4">
    <name type="scientific">Rubroshorea leprosula</name>
    <dbReference type="NCBI Taxonomy" id="152421"/>
    <lineage>
        <taxon>Eukaryota</taxon>
        <taxon>Viridiplantae</taxon>
        <taxon>Streptophyta</taxon>
        <taxon>Embryophyta</taxon>
        <taxon>Tracheophyta</taxon>
        <taxon>Spermatophyta</taxon>
        <taxon>Magnoliopsida</taxon>
        <taxon>eudicotyledons</taxon>
        <taxon>Gunneridae</taxon>
        <taxon>Pentapetalae</taxon>
        <taxon>rosids</taxon>
        <taxon>malvids</taxon>
        <taxon>Malvales</taxon>
        <taxon>Dipterocarpaceae</taxon>
        <taxon>Rubroshorea</taxon>
    </lineage>
</organism>
<dbReference type="Proteomes" id="UP001054252">
    <property type="component" value="Unassembled WGS sequence"/>
</dbReference>
<accession>A0AAV5MJ71</accession>
<dbReference type="EMBL" id="BPVZ01000283">
    <property type="protein sequence ID" value="GKV49074.1"/>
    <property type="molecule type" value="Genomic_DNA"/>
</dbReference>
<evidence type="ECO:0000259" key="2">
    <source>
        <dbReference type="Pfam" id="PF03732"/>
    </source>
</evidence>
<sequence length="183" mass="21785">MRWGDRQDHDLGSIKMKIPLFQGKNDPDVYLEWEKKVELVFDCHNYSEEKKVKLATVEFTNYAVMWWDQLVLSQRRNQERPVDTWEEMKAVMRKQFVPSHYYRGLYQRLQGDGNQDDPTCTTSRDPLHIPGGPVTRPRARKMREALNGLIEQIWVDNNMQKVNQSLDDYQSMMNIIHVQEKLN</sequence>
<feature type="domain" description="Retrotransposon gag" evidence="2">
    <location>
        <begin position="53"/>
        <end position="110"/>
    </location>
</feature>
<feature type="compositionally biased region" description="Polar residues" evidence="1">
    <location>
        <begin position="112"/>
        <end position="124"/>
    </location>
</feature>